<dbReference type="AlphaFoldDB" id="A0A7W9PGJ2"/>
<feature type="transmembrane region" description="Helical" evidence="9">
    <location>
        <begin position="169"/>
        <end position="186"/>
    </location>
</feature>
<dbReference type="PANTHER" id="PTHR30081">
    <property type="entry name" value="PROTEIN-EXPORT MEMBRANE PROTEIN SEC"/>
    <property type="match status" value="1"/>
</dbReference>
<dbReference type="GO" id="GO:0006605">
    <property type="term" value="P:protein targeting"/>
    <property type="evidence" value="ECO:0007669"/>
    <property type="project" value="UniProtKB-UniRule"/>
</dbReference>
<feature type="transmembrane region" description="Helical" evidence="9">
    <location>
        <begin position="305"/>
        <end position="328"/>
    </location>
</feature>
<keyword evidence="6 9" id="KW-1133">Transmembrane helix</keyword>
<reference evidence="12 13" key="1">
    <citation type="submission" date="2020-08" db="EMBL/GenBank/DDBJ databases">
        <title>Sequencing the genomes of 1000 actinobacteria strains.</title>
        <authorList>
            <person name="Klenk H.-P."/>
        </authorList>
    </citation>
    <scope>NUCLEOTIDE SEQUENCE [LARGE SCALE GENOMIC DNA]</scope>
    <source>
        <strain evidence="12 13">DSM 43582</strain>
    </source>
</reference>
<dbReference type="InterPro" id="IPR048634">
    <property type="entry name" value="SecD_SecF_C"/>
</dbReference>
<evidence type="ECO:0000256" key="6">
    <source>
        <dbReference type="ARBA" id="ARBA00022989"/>
    </source>
</evidence>
<feature type="domain" description="Protein export membrane protein SecD/SecF C-terminal" evidence="11">
    <location>
        <begin position="148"/>
        <end position="332"/>
    </location>
</feature>
<dbReference type="GO" id="GO:0065002">
    <property type="term" value="P:intracellular protein transmembrane transport"/>
    <property type="evidence" value="ECO:0007669"/>
    <property type="project" value="UniProtKB-UniRule"/>
</dbReference>
<comment type="similarity">
    <text evidence="9">Belongs to the SecD/SecF family. SecF subfamily.</text>
</comment>
<dbReference type="Pfam" id="PF07549">
    <property type="entry name" value="Sec_GG"/>
    <property type="match status" value="1"/>
</dbReference>
<keyword evidence="3 9" id="KW-1003">Cell membrane</keyword>
<dbReference type="InterPro" id="IPR022813">
    <property type="entry name" value="SecD/SecF_arch_bac"/>
</dbReference>
<feature type="region of interest" description="Disordered" evidence="10">
    <location>
        <begin position="352"/>
        <end position="396"/>
    </location>
</feature>
<evidence type="ECO:0000259" key="11">
    <source>
        <dbReference type="Pfam" id="PF02355"/>
    </source>
</evidence>
<comment type="caution">
    <text evidence="12">The sequence shown here is derived from an EMBL/GenBank/DDBJ whole genome shotgun (WGS) entry which is preliminary data.</text>
</comment>
<evidence type="ECO:0000256" key="10">
    <source>
        <dbReference type="SAM" id="MobiDB-lite"/>
    </source>
</evidence>
<dbReference type="GO" id="GO:0015450">
    <property type="term" value="F:protein-transporting ATPase activity"/>
    <property type="evidence" value="ECO:0007669"/>
    <property type="project" value="InterPro"/>
</dbReference>
<evidence type="ECO:0000313" key="13">
    <source>
        <dbReference type="Proteomes" id="UP000540412"/>
    </source>
</evidence>
<dbReference type="RefSeq" id="WP_040748925.1">
    <property type="nucleotide sequence ID" value="NZ_JACHIT010000002.1"/>
</dbReference>
<evidence type="ECO:0000256" key="9">
    <source>
        <dbReference type="HAMAP-Rule" id="MF_01464"/>
    </source>
</evidence>
<dbReference type="EMBL" id="JACHIT010000002">
    <property type="protein sequence ID" value="MBB5915727.1"/>
    <property type="molecule type" value="Genomic_DNA"/>
</dbReference>
<keyword evidence="5 9" id="KW-0653">Protein transport</keyword>
<dbReference type="GO" id="GO:0043952">
    <property type="term" value="P:protein transport by the Sec complex"/>
    <property type="evidence" value="ECO:0007669"/>
    <property type="project" value="UniProtKB-UniRule"/>
</dbReference>
<evidence type="ECO:0000256" key="7">
    <source>
        <dbReference type="ARBA" id="ARBA00023010"/>
    </source>
</evidence>
<dbReference type="HAMAP" id="MF_01464_B">
    <property type="entry name" value="SecF_B"/>
    <property type="match status" value="1"/>
</dbReference>
<comment type="subunit">
    <text evidence="9">Forms a complex with SecD. Part of the essential Sec protein translocation apparatus which comprises SecA, SecYEG and auxiliary proteins SecDF. Other proteins may also be involved.</text>
</comment>
<evidence type="ECO:0000256" key="1">
    <source>
        <dbReference type="ARBA" id="ARBA00004651"/>
    </source>
</evidence>
<dbReference type="GO" id="GO:0005886">
    <property type="term" value="C:plasma membrane"/>
    <property type="evidence" value="ECO:0007669"/>
    <property type="project" value="UniProtKB-SubCell"/>
</dbReference>
<protein>
    <recommendedName>
        <fullName evidence="9">Protein-export membrane protein SecF</fullName>
    </recommendedName>
</protein>
<feature type="transmembrane region" description="Helical" evidence="9">
    <location>
        <begin position="193"/>
        <end position="214"/>
    </location>
</feature>
<proteinExistence type="inferred from homology"/>
<keyword evidence="2 9" id="KW-0813">Transport</keyword>
<dbReference type="InterPro" id="IPR022646">
    <property type="entry name" value="SecD/SecF_CS"/>
</dbReference>
<gene>
    <name evidence="9" type="primary">secF</name>
    <name evidence="12" type="ORF">BJY24_004639</name>
</gene>
<accession>A0A7W9PGJ2</accession>
<dbReference type="InterPro" id="IPR022645">
    <property type="entry name" value="SecD/SecF_bac"/>
</dbReference>
<keyword evidence="7 9" id="KW-0811">Translocation</keyword>
<comment type="subcellular location">
    <subcellularLocation>
        <location evidence="1 9">Cell membrane</location>
        <topology evidence="1 9">Multi-pass membrane protein</topology>
    </subcellularLocation>
</comment>
<feature type="compositionally biased region" description="Low complexity" evidence="10">
    <location>
        <begin position="352"/>
        <end position="372"/>
    </location>
</feature>
<organism evidence="12 13">
    <name type="scientific">Nocardia transvalensis</name>
    <dbReference type="NCBI Taxonomy" id="37333"/>
    <lineage>
        <taxon>Bacteria</taxon>
        <taxon>Bacillati</taxon>
        <taxon>Actinomycetota</taxon>
        <taxon>Actinomycetes</taxon>
        <taxon>Mycobacteriales</taxon>
        <taxon>Nocardiaceae</taxon>
        <taxon>Nocardia</taxon>
    </lineage>
</organism>
<feature type="transmembrane region" description="Helical" evidence="9">
    <location>
        <begin position="43"/>
        <end position="61"/>
    </location>
</feature>
<feature type="transmembrane region" description="Helical" evidence="9">
    <location>
        <begin position="220"/>
        <end position="241"/>
    </location>
</feature>
<keyword evidence="13" id="KW-1185">Reference proteome</keyword>
<keyword evidence="8 9" id="KW-0472">Membrane</keyword>
<evidence type="ECO:0000313" key="12">
    <source>
        <dbReference type="EMBL" id="MBB5915727.1"/>
    </source>
</evidence>
<dbReference type="PRINTS" id="PR01755">
    <property type="entry name" value="SECFTRNLCASE"/>
</dbReference>
<dbReference type="Gene3D" id="1.20.1640.10">
    <property type="entry name" value="Multidrug efflux transporter AcrB transmembrane domain"/>
    <property type="match status" value="1"/>
</dbReference>
<dbReference type="InterPro" id="IPR005665">
    <property type="entry name" value="SecF_bac"/>
</dbReference>
<evidence type="ECO:0000256" key="4">
    <source>
        <dbReference type="ARBA" id="ARBA00022692"/>
    </source>
</evidence>
<keyword evidence="4 9" id="KW-0812">Transmembrane</keyword>
<evidence type="ECO:0000256" key="5">
    <source>
        <dbReference type="ARBA" id="ARBA00022927"/>
    </source>
</evidence>
<dbReference type="NCBIfam" id="TIGR00966">
    <property type="entry name" value="transloc_SecF"/>
    <property type="match status" value="1"/>
</dbReference>
<feature type="transmembrane region" description="Helical" evidence="9">
    <location>
        <begin position="279"/>
        <end position="299"/>
    </location>
</feature>
<comment type="function">
    <text evidence="9">Part of the Sec protein translocase complex. Interacts with the SecYEG preprotein conducting channel. SecDF uses the proton motive force (PMF) to complete protein translocation after the ATP-dependent function of SecA.</text>
</comment>
<evidence type="ECO:0000256" key="8">
    <source>
        <dbReference type="ARBA" id="ARBA00023136"/>
    </source>
</evidence>
<dbReference type="SUPFAM" id="SSF82866">
    <property type="entry name" value="Multidrug efflux transporter AcrB transmembrane domain"/>
    <property type="match status" value="1"/>
</dbReference>
<name>A0A7W9PGJ2_9NOCA</name>
<dbReference type="Pfam" id="PF02355">
    <property type="entry name" value="SecD_SecF_C"/>
    <property type="match status" value="1"/>
</dbReference>
<evidence type="ECO:0000256" key="3">
    <source>
        <dbReference type="ARBA" id="ARBA00022475"/>
    </source>
</evidence>
<dbReference type="Proteomes" id="UP000540412">
    <property type="component" value="Unassembled WGS sequence"/>
</dbReference>
<sequence>MSNHSVLDAGPVDEPVEPAPKHGFFERLYTGTGGFQIVGRRRLYYALSLGLVVIALLSIGIRGFTLGIDFAGGTRIQMPAAADVSTSQVESAYNQALGHDPVTVQKVGSGAAASFEIRSDTLEPEQQDKVQGALFDAFHPKDSTGTVSRNAISIAEISETWGGEITKKALIALVVFVLLTMIYIAIRFERDMSFAAIASLFFNLIVTAGIYSIVGFEVTPAAVIGLLTILGYVLYDNVVVFDKVEENTRGVLHLTRRTYGEQANLAANQTLMRSINTTVIGILPIIGMLVIAVWLLGVGTLKDLALVQLVGMVVGAYSSIFFAVPLLVSIKERFGPVAAHTRKVLAKRANAGSARAGEAASQRASAASGVSRPRQTGSATPRPGARPSGKRHKRRH</sequence>
<dbReference type="PANTHER" id="PTHR30081:SF8">
    <property type="entry name" value="PROTEIN TRANSLOCASE SUBUNIT SECF"/>
    <property type="match status" value="1"/>
</dbReference>
<evidence type="ECO:0000256" key="2">
    <source>
        <dbReference type="ARBA" id="ARBA00022448"/>
    </source>
</evidence>